<evidence type="ECO:0000256" key="6">
    <source>
        <dbReference type="SAM" id="Phobius"/>
    </source>
</evidence>
<reference evidence="8 9" key="1">
    <citation type="submission" date="2018-04" db="EMBL/GenBank/DDBJ databases">
        <title>The genome of golden apple snail Pomacea canaliculata provides insight into stress tolerance and invasive adaptation.</title>
        <authorList>
            <person name="Liu C."/>
            <person name="Liu B."/>
            <person name="Ren Y."/>
            <person name="Zhang Y."/>
            <person name="Wang H."/>
            <person name="Li S."/>
            <person name="Jiang F."/>
            <person name="Yin L."/>
            <person name="Zhang G."/>
            <person name="Qian W."/>
            <person name="Fan W."/>
        </authorList>
    </citation>
    <scope>NUCLEOTIDE SEQUENCE [LARGE SCALE GENOMIC DNA]</scope>
    <source>
        <strain evidence="8">SZHN2017</strain>
        <tissue evidence="8">Muscle</tissue>
    </source>
</reference>
<dbReference type="AlphaFoldDB" id="A0A2T7NU83"/>
<proteinExistence type="predicted"/>
<dbReference type="SMART" id="SM00255">
    <property type="entry name" value="TIR"/>
    <property type="match status" value="1"/>
</dbReference>
<accession>A0A2T7NU83</accession>
<dbReference type="GO" id="GO:0038023">
    <property type="term" value="F:signaling receptor activity"/>
    <property type="evidence" value="ECO:0007669"/>
    <property type="project" value="TreeGrafter"/>
</dbReference>
<evidence type="ECO:0000256" key="4">
    <source>
        <dbReference type="ARBA" id="ARBA00022989"/>
    </source>
</evidence>
<keyword evidence="2 6" id="KW-0812">Transmembrane</keyword>
<evidence type="ECO:0000313" key="8">
    <source>
        <dbReference type="EMBL" id="PVD24721.1"/>
    </source>
</evidence>
<dbReference type="InterPro" id="IPR035897">
    <property type="entry name" value="Toll_tir_struct_dom_sf"/>
</dbReference>
<protein>
    <recommendedName>
        <fullName evidence="7">TIR domain-containing protein</fullName>
    </recommendedName>
</protein>
<keyword evidence="5 6" id="KW-0472">Membrane</keyword>
<evidence type="ECO:0000256" key="2">
    <source>
        <dbReference type="ARBA" id="ARBA00022692"/>
    </source>
</evidence>
<dbReference type="OrthoDB" id="6069546at2759"/>
<feature type="transmembrane region" description="Helical" evidence="6">
    <location>
        <begin position="265"/>
        <end position="288"/>
    </location>
</feature>
<evidence type="ECO:0000256" key="3">
    <source>
        <dbReference type="ARBA" id="ARBA00022729"/>
    </source>
</evidence>
<gene>
    <name evidence="8" type="ORF">C0Q70_15206</name>
</gene>
<evidence type="ECO:0000256" key="5">
    <source>
        <dbReference type="ARBA" id="ARBA00023136"/>
    </source>
</evidence>
<evidence type="ECO:0000256" key="1">
    <source>
        <dbReference type="ARBA" id="ARBA00004167"/>
    </source>
</evidence>
<dbReference type="PRINTS" id="PR01537">
    <property type="entry name" value="INTRLKN1R1F"/>
</dbReference>
<organism evidence="8 9">
    <name type="scientific">Pomacea canaliculata</name>
    <name type="common">Golden apple snail</name>
    <dbReference type="NCBI Taxonomy" id="400727"/>
    <lineage>
        <taxon>Eukaryota</taxon>
        <taxon>Metazoa</taxon>
        <taxon>Spiralia</taxon>
        <taxon>Lophotrochozoa</taxon>
        <taxon>Mollusca</taxon>
        <taxon>Gastropoda</taxon>
        <taxon>Caenogastropoda</taxon>
        <taxon>Architaenioglossa</taxon>
        <taxon>Ampullarioidea</taxon>
        <taxon>Ampullariidae</taxon>
        <taxon>Pomacea</taxon>
    </lineage>
</organism>
<dbReference type="EMBL" id="PZQS01000009">
    <property type="protein sequence ID" value="PVD24721.1"/>
    <property type="molecule type" value="Genomic_DNA"/>
</dbReference>
<dbReference type="GO" id="GO:0005886">
    <property type="term" value="C:plasma membrane"/>
    <property type="evidence" value="ECO:0007669"/>
    <property type="project" value="TreeGrafter"/>
</dbReference>
<sequence length="449" mass="52542">MNDTTEDRKKKRKRTKVQEKETVLYMWYMGDTLDTMFTNVMYAESEAFNHSALCYLTIQSSNWFFDLNHTANMHADLFLGSNLSFVVLSYNNFRDVDQARLERILTPLQTAEYLYMSEIGLSEIPPIIQKNFTTLKVLGFMSNILTGLSPDTFNYMVNLRKVELQDNHLTIINVKAIKSLLKRKVTIDMQDNPFSCSCDLRLFLDEFQMYRGNPRGQCNWRGDPAEACFEGTEYLCQSPESLKTLHLDDVIITEQQCLLTFQQTVVIHALSGIFIIVFLLMIVLYRPVFLLSSAAKYRWQWRYWVYMMNVRWSRHYDGPYNRRARYNTFVSYCKADSNFILTSVLPQVERGRRLPLCIHERDFEPGKYFTQNVVERMEESRQVLIVLSNAFLRNDWCRFELFVAHRYGLIHRRLPVTVVQLETLHMEYMDAHVITLAAGHTLPGVAGAG</sequence>
<comment type="subcellular location">
    <subcellularLocation>
        <location evidence="1">Membrane</location>
        <topology evidence="1">Single-pass membrane protein</topology>
    </subcellularLocation>
</comment>
<comment type="caution">
    <text evidence="8">The sequence shown here is derived from an EMBL/GenBank/DDBJ whole genome shotgun (WGS) entry which is preliminary data.</text>
</comment>
<evidence type="ECO:0000259" key="7">
    <source>
        <dbReference type="PROSITE" id="PS50104"/>
    </source>
</evidence>
<keyword evidence="3" id="KW-0732">Signal</keyword>
<dbReference type="STRING" id="400727.A0A2T7NU83"/>
<dbReference type="GO" id="GO:0007165">
    <property type="term" value="P:signal transduction"/>
    <property type="evidence" value="ECO:0007669"/>
    <property type="project" value="InterPro"/>
</dbReference>
<dbReference type="Gene3D" id="3.80.10.10">
    <property type="entry name" value="Ribonuclease Inhibitor"/>
    <property type="match status" value="1"/>
</dbReference>
<dbReference type="InterPro" id="IPR032675">
    <property type="entry name" value="LRR_dom_sf"/>
</dbReference>
<keyword evidence="9" id="KW-1185">Reference proteome</keyword>
<dbReference type="PANTHER" id="PTHR24365:SF541">
    <property type="entry name" value="PROTEIN TOLL-RELATED"/>
    <property type="match status" value="1"/>
</dbReference>
<evidence type="ECO:0000313" key="9">
    <source>
        <dbReference type="Proteomes" id="UP000245119"/>
    </source>
</evidence>
<feature type="domain" description="TIR" evidence="7">
    <location>
        <begin position="324"/>
        <end position="449"/>
    </location>
</feature>
<dbReference type="Proteomes" id="UP000245119">
    <property type="component" value="Linkage Group LG9"/>
</dbReference>
<dbReference type="Pfam" id="PF01582">
    <property type="entry name" value="TIR"/>
    <property type="match status" value="1"/>
</dbReference>
<dbReference type="PROSITE" id="PS50104">
    <property type="entry name" value="TIR"/>
    <property type="match status" value="1"/>
</dbReference>
<name>A0A2T7NU83_POMCA</name>
<dbReference type="InterPro" id="IPR000157">
    <property type="entry name" value="TIR_dom"/>
</dbReference>
<dbReference type="SUPFAM" id="SSF52058">
    <property type="entry name" value="L domain-like"/>
    <property type="match status" value="1"/>
</dbReference>
<dbReference type="SUPFAM" id="SSF52200">
    <property type="entry name" value="Toll/Interleukin receptor TIR domain"/>
    <property type="match status" value="1"/>
</dbReference>
<dbReference type="PANTHER" id="PTHR24365">
    <property type="entry name" value="TOLL-LIKE RECEPTOR"/>
    <property type="match status" value="1"/>
</dbReference>
<keyword evidence="4 6" id="KW-1133">Transmembrane helix</keyword>
<dbReference type="Gene3D" id="3.40.50.10140">
    <property type="entry name" value="Toll/interleukin-1 receptor homology (TIR) domain"/>
    <property type="match status" value="1"/>
</dbReference>